<evidence type="ECO:0000256" key="1">
    <source>
        <dbReference type="ARBA" id="ARBA00005199"/>
    </source>
</evidence>
<dbReference type="InterPro" id="IPR006379">
    <property type="entry name" value="HAD-SF_hydro_IIB"/>
</dbReference>
<dbReference type="NCBIfam" id="TIGR00685">
    <property type="entry name" value="T6PP"/>
    <property type="match status" value="1"/>
</dbReference>
<dbReference type="Pfam" id="PF02358">
    <property type="entry name" value="Trehalose_PPase"/>
    <property type="match status" value="1"/>
</dbReference>
<dbReference type="CDD" id="cd01627">
    <property type="entry name" value="HAD_TPP"/>
    <property type="match status" value="1"/>
</dbReference>
<dbReference type="GO" id="GO:0005992">
    <property type="term" value="P:trehalose biosynthetic process"/>
    <property type="evidence" value="ECO:0007669"/>
    <property type="project" value="UniProtKB-UniPathway"/>
</dbReference>
<keyword evidence="4" id="KW-0479">Metal-binding</keyword>
<dbReference type="Proteomes" id="UP000072741">
    <property type="component" value="Unassembled WGS sequence"/>
</dbReference>
<dbReference type="EMBL" id="LDSL01000065">
    <property type="protein sequence ID" value="KTT21755.1"/>
    <property type="molecule type" value="Genomic_DNA"/>
</dbReference>
<dbReference type="SUPFAM" id="SSF56784">
    <property type="entry name" value="HAD-like"/>
    <property type="match status" value="1"/>
</dbReference>
<dbReference type="PATRIC" id="fig|433924.3.peg.4277"/>
<comment type="caution">
    <text evidence="5">The sequence shown here is derived from an EMBL/GenBank/DDBJ whole genome shotgun (WGS) entry which is preliminary data.</text>
</comment>
<dbReference type="GO" id="GO:0004805">
    <property type="term" value="F:trehalose-phosphatase activity"/>
    <property type="evidence" value="ECO:0007669"/>
    <property type="project" value="UniProtKB-EC"/>
</dbReference>
<dbReference type="RefSeq" id="WP_058642094.1">
    <property type="nucleotide sequence ID" value="NZ_LDSL01000065.1"/>
</dbReference>
<sequence>MQMPFLPGPDAALFLDFDGTLVGIAETPEAVKVPEGLVPLLAQLNDALQGAVAIVSGRPVDVLDRFLAPLRLPTAGEHGAHRRDATGHLLERAPTDLSEVIAAANELANRHTGLLVERKQAAVALHYRLAPQLEQLCLDTMAETVGDRPEFELLHGKCVVEIKPAGTNKGTAITAYLKEAPFTGRKPFFFGDDTTDESGFAVAQAFGGLGIKVGPGSTRATARVDGPPDVYDWLQRAAAALAAPGAAPR</sequence>
<accession>A0A147GVX1</accession>
<dbReference type="InterPro" id="IPR036412">
    <property type="entry name" value="HAD-like_sf"/>
</dbReference>
<reference evidence="5 6" key="1">
    <citation type="journal article" date="2016" name="Front. Microbiol.">
        <title>Genomic Resource of Rice Seed Associated Bacteria.</title>
        <authorList>
            <person name="Midha S."/>
            <person name="Bansal K."/>
            <person name="Sharma S."/>
            <person name="Kumar N."/>
            <person name="Patil P.P."/>
            <person name="Chaudhry V."/>
            <person name="Patil P.B."/>
        </authorList>
    </citation>
    <scope>NUCLEOTIDE SEQUENCE [LARGE SCALE GENOMIC DNA]</scope>
    <source>
        <strain evidence="5 6">NS331</strain>
    </source>
</reference>
<dbReference type="GO" id="GO:0046872">
    <property type="term" value="F:metal ion binding"/>
    <property type="evidence" value="ECO:0007669"/>
    <property type="project" value="UniProtKB-KW"/>
</dbReference>
<proteinExistence type="inferred from homology"/>
<dbReference type="UniPathway" id="UPA00299"/>
<evidence type="ECO:0000256" key="4">
    <source>
        <dbReference type="RuleBase" id="RU361117"/>
    </source>
</evidence>
<dbReference type="EC" id="3.1.3.12" evidence="4"/>
<dbReference type="InterPro" id="IPR044651">
    <property type="entry name" value="OTSB-like"/>
</dbReference>
<dbReference type="AlphaFoldDB" id="A0A147GVX1"/>
<protein>
    <recommendedName>
        <fullName evidence="4">Trehalose 6-phosphate phosphatase</fullName>
        <ecNumber evidence="4">3.1.3.12</ecNumber>
    </recommendedName>
</protein>
<evidence type="ECO:0000256" key="2">
    <source>
        <dbReference type="ARBA" id="ARBA00008770"/>
    </source>
</evidence>
<evidence type="ECO:0000313" key="5">
    <source>
        <dbReference type="EMBL" id="KTT21755.1"/>
    </source>
</evidence>
<dbReference type="InterPro" id="IPR023214">
    <property type="entry name" value="HAD_sf"/>
</dbReference>
<keyword evidence="4" id="KW-0460">Magnesium</keyword>
<comment type="catalytic activity">
    <reaction evidence="4">
        <text>alpha,alpha-trehalose 6-phosphate + H2O = alpha,alpha-trehalose + phosphate</text>
        <dbReference type="Rhea" id="RHEA:23420"/>
        <dbReference type="ChEBI" id="CHEBI:15377"/>
        <dbReference type="ChEBI" id="CHEBI:16551"/>
        <dbReference type="ChEBI" id="CHEBI:43474"/>
        <dbReference type="ChEBI" id="CHEBI:58429"/>
        <dbReference type="EC" id="3.1.3.12"/>
    </reaction>
</comment>
<comment type="pathway">
    <text evidence="1 4">Glycan biosynthesis; trehalose biosynthesis.</text>
</comment>
<dbReference type="Gene3D" id="3.30.70.1020">
    <property type="entry name" value="Trehalose-6-phosphate phosphatase related protein, domain 2"/>
    <property type="match status" value="1"/>
</dbReference>
<dbReference type="OrthoDB" id="9814913at2"/>
<gene>
    <name evidence="5" type="ORF">NS331_11310</name>
</gene>
<keyword evidence="6" id="KW-1185">Reference proteome</keyword>
<comment type="function">
    <text evidence="4">Removes the phosphate from trehalose 6-phosphate to produce free trehalose.</text>
</comment>
<name>A0A147GVX1_9BURK</name>
<evidence type="ECO:0000313" key="6">
    <source>
        <dbReference type="Proteomes" id="UP000072741"/>
    </source>
</evidence>
<dbReference type="NCBIfam" id="TIGR01484">
    <property type="entry name" value="HAD-SF-IIB"/>
    <property type="match status" value="1"/>
</dbReference>
<comment type="similarity">
    <text evidence="2 4">Belongs to the trehalose phosphatase family.</text>
</comment>
<dbReference type="PANTHER" id="PTHR43768">
    <property type="entry name" value="TREHALOSE 6-PHOSPHATE PHOSPHATASE"/>
    <property type="match status" value="1"/>
</dbReference>
<keyword evidence="3 4" id="KW-0378">Hydrolase</keyword>
<comment type="cofactor">
    <cofactor evidence="4">
        <name>Mg(2+)</name>
        <dbReference type="ChEBI" id="CHEBI:18420"/>
    </cofactor>
</comment>
<dbReference type="PANTHER" id="PTHR43768:SF3">
    <property type="entry name" value="TREHALOSE 6-PHOSPHATE PHOSPHATASE"/>
    <property type="match status" value="1"/>
</dbReference>
<dbReference type="InterPro" id="IPR003337">
    <property type="entry name" value="Trehalose_PPase"/>
</dbReference>
<dbReference type="Gene3D" id="3.40.50.1000">
    <property type="entry name" value="HAD superfamily/HAD-like"/>
    <property type="match status" value="1"/>
</dbReference>
<evidence type="ECO:0000256" key="3">
    <source>
        <dbReference type="ARBA" id="ARBA00022801"/>
    </source>
</evidence>
<organism evidence="5 6">
    <name type="scientific">Pseudacidovorax intermedius</name>
    <dbReference type="NCBI Taxonomy" id="433924"/>
    <lineage>
        <taxon>Bacteria</taxon>
        <taxon>Pseudomonadati</taxon>
        <taxon>Pseudomonadota</taxon>
        <taxon>Betaproteobacteria</taxon>
        <taxon>Burkholderiales</taxon>
        <taxon>Comamonadaceae</taxon>
        <taxon>Pseudacidovorax</taxon>
    </lineage>
</organism>